<comment type="caution">
    <text evidence="2">The sequence shown here is derived from an EMBL/GenBank/DDBJ whole genome shotgun (WGS) entry which is preliminary data.</text>
</comment>
<evidence type="ECO:0000256" key="1">
    <source>
        <dbReference type="SAM" id="MobiDB-lite"/>
    </source>
</evidence>
<organism evidence="2 3">
    <name type="scientific">Amnibacterium soli</name>
    <dbReference type="NCBI Taxonomy" id="1282736"/>
    <lineage>
        <taxon>Bacteria</taxon>
        <taxon>Bacillati</taxon>
        <taxon>Actinomycetota</taxon>
        <taxon>Actinomycetes</taxon>
        <taxon>Micrococcales</taxon>
        <taxon>Microbacteriaceae</taxon>
        <taxon>Amnibacterium</taxon>
    </lineage>
</organism>
<sequence>MSMSEPFLPVPPEEAADVRAERDDEDLEEDRGPDVLPGQGADDAERAEAAEADQPDRFRTPEPGERLSAADLEAELD</sequence>
<accession>A0ABP8YZJ5</accession>
<feature type="compositionally biased region" description="Basic and acidic residues" evidence="1">
    <location>
        <begin position="43"/>
        <end position="65"/>
    </location>
</feature>
<keyword evidence="3" id="KW-1185">Reference proteome</keyword>
<protein>
    <submittedName>
        <fullName evidence="2">Uncharacterized protein</fullName>
    </submittedName>
</protein>
<feature type="region of interest" description="Disordered" evidence="1">
    <location>
        <begin position="1"/>
        <end position="77"/>
    </location>
</feature>
<evidence type="ECO:0000313" key="2">
    <source>
        <dbReference type="EMBL" id="GAA4741616.1"/>
    </source>
</evidence>
<name>A0ABP8YZJ5_9MICO</name>
<dbReference type="Proteomes" id="UP001500121">
    <property type="component" value="Unassembled WGS sequence"/>
</dbReference>
<reference evidence="3" key="1">
    <citation type="journal article" date="2019" name="Int. J. Syst. Evol. Microbiol.">
        <title>The Global Catalogue of Microorganisms (GCM) 10K type strain sequencing project: providing services to taxonomists for standard genome sequencing and annotation.</title>
        <authorList>
            <consortium name="The Broad Institute Genomics Platform"/>
            <consortium name="The Broad Institute Genome Sequencing Center for Infectious Disease"/>
            <person name="Wu L."/>
            <person name="Ma J."/>
        </authorList>
    </citation>
    <scope>NUCLEOTIDE SEQUENCE [LARGE SCALE GENOMIC DNA]</scope>
    <source>
        <strain evidence="3">JCM 19015</strain>
    </source>
</reference>
<evidence type="ECO:0000313" key="3">
    <source>
        <dbReference type="Proteomes" id="UP001500121"/>
    </source>
</evidence>
<dbReference type="RefSeq" id="WP_345480015.1">
    <property type="nucleotide sequence ID" value="NZ_BAABLP010000002.1"/>
</dbReference>
<gene>
    <name evidence="2" type="ORF">GCM10025783_10970</name>
</gene>
<dbReference type="EMBL" id="BAABLP010000002">
    <property type="protein sequence ID" value="GAA4741616.1"/>
    <property type="molecule type" value="Genomic_DNA"/>
</dbReference>
<proteinExistence type="predicted"/>